<dbReference type="GO" id="GO:0005524">
    <property type="term" value="F:ATP binding"/>
    <property type="evidence" value="ECO:0007669"/>
    <property type="project" value="UniProtKB-KW"/>
</dbReference>
<proteinExistence type="predicted"/>
<name>A0A6C0AFB7_9ZZZZ</name>
<dbReference type="PANTHER" id="PTHR24055">
    <property type="entry name" value="MITOGEN-ACTIVATED PROTEIN KINASE"/>
    <property type="match status" value="1"/>
</dbReference>
<protein>
    <recommendedName>
        <fullName evidence="3">Protein kinase domain-containing protein</fullName>
    </recommendedName>
</protein>
<keyword evidence="2" id="KW-0067">ATP-binding</keyword>
<feature type="domain" description="Protein kinase" evidence="3">
    <location>
        <begin position="6"/>
        <end position="326"/>
    </location>
</feature>
<reference evidence="4" key="1">
    <citation type="journal article" date="2020" name="Nature">
        <title>Giant virus diversity and host interactions through global metagenomics.</title>
        <authorList>
            <person name="Schulz F."/>
            <person name="Roux S."/>
            <person name="Paez-Espino D."/>
            <person name="Jungbluth S."/>
            <person name="Walsh D.A."/>
            <person name="Denef V.J."/>
            <person name="McMahon K.D."/>
            <person name="Konstantinidis K.T."/>
            <person name="Eloe-Fadrosh E.A."/>
            <person name="Kyrpides N.C."/>
            <person name="Woyke T."/>
        </authorList>
    </citation>
    <scope>NUCLEOTIDE SEQUENCE</scope>
    <source>
        <strain evidence="4">GVMAG-S-1021933-23</strain>
    </source>
</reference>
<dbReference type="PROSITE" id="PS50011">
    <property type="entry name" value="PROTEIN_KINASE_DOM"/>
    <property type="match status" value="1"/>
</dbReference>
<dbReference type="InterPro" id="IPR011009">
    <property type="entry name" value="Kinase-like_dom_sf"/>
</dbReference>
<dbReference type="InterPro" id="IPR000719">
    <property type="entry name" value="Prot_kinase_dom"/>
</dbReference>
<dbReference type="InterPro" id="IPR008271">
    <property type="entry name" value="Ser/Thr_kinase_AS"/>
</dbReference>
<dbReference type="Gene3D" id="1.10.510.10">
    <property type="entry name" value="Transferase(Phosphotransferase) domain 1"/>
    <property type="match status" value="1"/>
</dbReference>
<dbReference type="SMART" id="SM00220">
    <property type="entry name" value="S_TKc"/>
    <property type="match status" value="1"/>
</dbReference>
<dbReference type="EMBL" id="MN740597">
    <property type="protein sequence ID" value="QHS78458.1"/>
    <property type="molecule type" value="Genomic_DNA"/>
</dbReference>
<keyword evidence="1" id="KW-0547">Nucleotide-binding</keyword>
<evidence type="ECO:0000313" key="4">
    <source>
        <dbReference type="EMBL" id="QHS78458.1"/>
    </source>
</evidence>
<dbReference type="Pfam" id="PF00069">
    <property type="entry name" value="Pkinase"/>
    <property type="match status" value="1"/>
</dbReference>
<dbReference type="GO" id="GO:0004672">
    <property type="term" value="F:protein kinase activity"/>
    <property type="evidence" value="ECO:0007669"/>
    <property type="project" value="InterPro"/>
</dbReference>
<sequence>MVKTKIIEVKKIGEGTYGKVYKVNYENSKEESAIKRNFKDINTLGIGCLKELNMLATLKNHPLIVDLKKIAYDNPFDNIAVTPIKKDKNYDEDIEEDGIYFIMEYLPYSGRHFFSNKELCNAEVGKILTCQLLLAMEYLHALQITHRDIKPENILISYDKFKNPVLKIADFGMSQILSDSYPSTPGVVTCWYRAPEICFEYTKYGQSSDMWSIGCVIFEIFGSSNFIRIKDDKNASILNEIIKKYPNNIDINFSKKYIDSKIIKKNLNIEKKSFVKQMNISKEIKKELLNSNKNALDDLDDLISCLIHFEFDKRKKASELLSHPFIKELRKYIKIFREKYKPNPDVLPIVKIIKCKERYWMSNIAIDIYNNRKQLDWYKNKVLFHSIEIFDRYLFWALELEPKKNIKFTKEDNNHGYLLTKYQTVKMFYNCLYFVHKYHSTMNNPYRWENFIPEKLFEESDYENYISFEKIIINKVVKDYKIIGYSLLEVSVMYEKLSKNKISYLLEKYLKIEEWEDGSIRALYRHLMEIEE</sequence>
<accession>A0A6C0AFB7</accession>
<dbReference type="PROSITE" id="PS00108">
    <property type="entry name" value="PROTEIN_KINASE_ST"/>
    <property type="match status" value="1"/>
</dbReference>
<dbReference type="SUPFAM" id="SSF56112">
    <property type="entry name" value="Protein kinase-like (PK-like)"/>
    <property type="match status" value="1"/>
</dbReference>
<dbReference type="PROSITE" id="PS00107">
    <property type="entry name" value="PROTEIN_KINASE_ATP"/>
    <property type="match status" value="1"/>
</dbReference>
<evidence type="ECO:0000259" key="3">
    <source>
        <dbReference type="PROSITE" id="PS50011"/>
    </source>
</evidence>
<dbReference type="InterPro" id="IPR050117">
    <property type="entry name" value="MAPK"/>
</dbReference>
<dbReference type="Gene3D" id="3.30.200.20">
    <property type="entry name" value="Phosphorylase Kinase, domain 1"/>
    <property type="match status" value="1"/>
</dbReference>
<evidence type="ECO:0000256" key="1">
    <source>
        <dbReference type="ARBA" id="ARBA00022741"/>
    </source>
</evidence>
<dbReference type="AlphaFoldDB" id="A0A6C0AFB7"/>
<dbReference type="InterPro" id="IPR017441">
    <property type="entry name" value="Protein_kinase_ATP_BS"/>
</dbReference>
<organism evidence="4">
    <name type="scientific">viral metagenome</name>
    <dbReference type="NCBI Taxonomy" id="1070528"/>
    <lineage>
        <taxon>unclassified sequences</taxon>
        <taxon>metagenomes</taxon>
        <taxon>organismal metagenomes</taxon>
    </lineage>
</organism>
<evidence type="ECO:0000256" key="2">
    <source>
        <dbReference type="ARBA" id="ARBA00022840"/>
    </source>
</evidence>